<dbReference type="InterPro" id="IPR005025">
    <property type="entry name" value="FMN_Rdtase-like_dom"/>
</dbReference>
<dbReference type="GO" id="GO:0005829">
    <property type="term" value="C:cytosol"/>
    <property type="evidence" value="ECO:0007669"/>
    <property type="project" value="TreeGrafter"/>
</dbReference>
<dbReference type="Gene3D" id="3.40.50.360">
    <property type="match status" value="1"/>
</dbReference>
<gene>
    <name evidence="2" type="ORF">HMF3257_32640</name>
</gene>
<dbReference type="RefSeq" id="WP_111348595.1">
    <property type="nucleotide sequence ID" value="NZ_QLII01000001.1"/>
</dbReference>
<comment type="caution">
    <text evidence="2">The sequence shown here is derived from an EMBL/GenBank/DDBJ whole genome shotgun (WGS) entry which is preliminary data.</text>
</comment>
<dbReference type="InterPro" id="IPR050712">
    <property type="entry name" value="NAD(P)H-dep_reductase"/>
</dbReference>
<name>A0A327NQX6_9BACT</name>
<evidence type="ECO:0000259" key="1">
    <source>
        <dbReference type="Pfam" id="PF03358"/>
    </source>
</evidence>
<dbReference type="EMBL" id="QLII01000001">
    <property type="protein sequence ID" value="RAI77702.1"/>
    <property type="molecule type" value="Genomic_DNA"/>
</dbReference>
<dbReference type="OrthoDB" id="9812295at2"/>
<sequence length="182" mass="19369">MKFLAISGSLRAASTNTSLLRALAELAPSTVTITLYDGLDDLPHFSPERDIDPAPEAVATLRAQLREADAVIICTPEYIHGMPGVLKNMFDWIASSGEFVYKPVGVISAGPSDTGGSRAHAALFHTVDVLTANLPEKASLIVPFVRTRLDPAGRITDPILAQELREVVSALVEAVEQPSPAV</sequence>
<protein>
    <submittedName>
        <fullName evidence="2">Flavoprotein</fullName>
    </submittedName>
</protein>
<reference evidence="2 3" key="1">
    <citation type="submission" date="2018-06" db="EMBL/GenBank/DDBJ databases">
        <title>Spirosoma sp. HMF3257 Genome sequencing and assembly.</title>
        <authorList>
            <person name="Kang H."/>
            <person name="Cha I."/>
            <person name="Kim H."/>
            <person name="Kang J."/>
            <person name="Joh K."/>
        </authorList>
    </citation>
    <scope>NUCLEOTIDE SEQUENCE [LARGE SCALE GENOMIC DNA]</scope>
    <source>
        <strain evidence="2 3">HMF3257</strain>
    </source>
</reference>
<evidence type="ECO:0000313" key="3">
    <source>
        <dbReference type="Proteomes" id="UP000249016"/>
    </source>
</evidence>
<feature type="domain" description="NADPH-dependent FMN reductase-like" evidence="1">
    <location>
        <begin position="1"/>
        <end position="143"/>
    </location>
</feature>
<dbReference type="Proteomes" id="UP000249016">
    <property type="component" value="Unassembled WGS sequence"/>
</dbReference>
<dbReference type="SUPFAM" id="SSF52218">
    <property type="entry name" value="Flavoproteins"/>
    <property type="match status" value="1"/>
</dbReference>
<evidence type="ECO:0000313" key="2">
    <source>
        <dbReference type="EMBL" id="RAI77702.1"/>
    </source>
</evidence>
<proteinExistence type="predicted"/>
<keyword evidence="3" id="KW-1185">Reference proteome</keyword>
<dbReference type="AlphaFoldDB" id="A0A327NQX6"/>
<dbReference type="PANTHER" id="PTHR30543:SF21">
    <property type="entry name" value="NAD(P)H-DEPENDENT FMN REDUCTASE LOT6"/>
    <property type="match status" value="1"/>
</dbReference>
<accession>A0A327NQX6</accession>
<organism evidence="2 3">
    <name type="scientific">Spirosoma telluris</name>
    <dbReference type="NCBI Taxonomy" id="2183553"/>
    <lineage>
        <taxon>Bacteria</taxon>
        <taxon>Pseudomonadati</taxon>
        <taxon>Bacteroidota</taxon>
        <taxon>Cytophagia</taxon>
        <taxon>Cytophagales</taxon>
        <taxon>Cytophagaceae</taxon>
        <taxon>Spirosoma</taxon>
    </lineage>
</organism>
<dbReference type="InterPro" id="IPR029039">
    <property type="entry name" value="Flavoprotein-like_sf"/>
</dbReference>
<dbReference type="GO" id="GO:0010181">
    <property type="term" value="F:FMN binding"/>
    <property type="evidence" value="ECO:0007669"/>
    <property type="project" value="TreeGrafter"/>
</dbReference>
<dbReference type="GO" id="GO:0016491">
    <property type="term" value="F:oxidoreductase activity"/>
    <property type="evidence" value="ECO:0007669"/>
    <property type="project" value="InterPro"/>
</dbReference>
<dbReference type="PANTHER" id="PTHR30543">
    <property type="entry name" value="CHROMATE REDUCTASE"/>
    <property type="match status" value="1"/>
</dbReference>
<dbReference type="Pfam" id="PF03358">
    <property type="entry name" value="FMN_red"/>
    <property type="match status" value="1"/>
</dbReference>